<evidence type="ECO:0000256" key="4">
    <source>
        <dbReference type="ARBA" id="ARBA00022840"/>
    </source>
</evidence>
<organism evidence="6 7">
    <name type="scientific">Syntrophomonas zehnderi OL-4</name>
    <dbReference type="NCBI Taxonomy" id="690567"/>
    <lineage>
        <taxon>Bacteria</taxon>
        <taxon>Bacillati</taxon>
        <taxon>Bacillota</taxon>
        <taxon>Clostridia</taxon>
        <taxon>Eubacteriales</taxon>
        <taxon>Syntrophomonadaceae</taxon>
        <taxon>Syntrophomonas</taxon>
    </lineage>
</organism>
<dbReference type="GO" id="GO:0005324">
    <property type="term" value="F:long-chain fatty acid transmembrane transporter activity"/>
    <property type="evidence" value="ECO:0007669"/>
    <property type="project" value="TreeGrafter"/>
</dbReference>
<sequence>MQSIRRQISKYRGLQMLLSLSKPQPISLGSILEEQARKRASHPAILYEDQVISYRQFNEEANRYAHLFKQQGFKKGDVIALLMDNRPEYLIAVAGLSKLGIVISLINTGVRGRVLAHAINICQAQAIIVGNELLPAFEEVYDDINLQEPGRIWVENDHCTLEPSAVPYEEINKLLQNMPTDNPATTATINSDDLLYYIYTSGTTGLPKATASKHQNWIALGFSSGGLGLRMLPEDILYNCLPLYHNSGCNIAFACFVVHGSTFALRRKFSARNFWKDIRKYQATHFIYIGELCRYLNNQPPTADDLDNTLEYILGNGMRGDYWTAFKNRFGIKHIFEVYGASEGVARIINLKEIPGMIGRLKTFGIRTGEVIRYDPENETILKDQQGRVIKCQPGETGLLICEINGRSPFAGYVNNPEATAAKILRNVFNNGDQYFNTGDLVKVYKGEWVSFVDRLGDTFRWKGQNVSTNEVADILNSFGKIEDSNVYGVQVPGTEGRCGMAAVKLLEGESLDLEAFAWHVCQNLPVYARPYFLRFRDQIDSTNSFKQLKTKLQQEGFDPGIIKDSLYFLHPQQERYIALNADVYQEIIDHKIAF</sequence>
<dbReference type="Proteomes" id="UP000045545">
    <property type="component" value="Unassembled WGS sequence"/>
</dbReference>
<comment type="similarity">
    <text evidence="1">Belongs to the ATP-dependent AMP-binding enzyme family.</text>
</comment>
<dbReference type="PROSITE" id="PS00455">
    <property type="entry name" value="AMP_BINDING"/>
    <property type="match status" value="1"/>
</dbReference>
<dbReference type="NCBIfam" id="NF006134">
    <property type="entry name" value="PRK08279.1"/>
    <property type="match status" value="1"/>
</dbReference>
<evidence type="ECO:0000313" key="7">
    <source>
        <dbReference type="Proteomes" id="UP000045545"/>
    </source>
</evidence>
<dbReference type="InterPro" id="IPR020845">
    <property type="entry name" value="AMP-binding_CS"/>
</dbReference>
<keyword evidence="4" id="KW-0067">ATP-binding</keyword>
<name>A0A0E4GBB8_9FIRM</name>
<evidence type="ECO:0000256" key="2">
    <source>
        <dbReference type="ARBA" id="ARBA00022598"/>
    </source>
</evidence>
<keyword evidence="2 6" id="KW-0436">Ligase</keyword>
<dbReference type="OrthoDB" id="9778383at2"/>
<evidence type="ECO:0000256" key="3">
    <source>
        <dbReference type="ARBA" id="ARBA00022741"/>
    </source>
</evidence>
<keyword evidence="7" id="KW-1185">Reference proteome</keyword>
<dbReference type="PANTHER" id="PTHR43107">
    <property type="entry name" value="LONG-CHAIN FATTY ACID TRANSPORT PROTEIN"/>
    <property type="match status" value="1"/>
</dbReference>
<dbReference type="InterPro" id="IPR045851">
    <property type="entry name" value="AMP-bd_C_sf"/>
</dbReference>
<dbReference type="FunFam" id="3.30.300.30:FF:000002">
    <property type="entry name" value="Long-chain fatty acid transport protein 1"/>
    <property type="match status" value="1"/>
</dbReference>
<dbReference type="Gene3D" id="3.40.50.12780">
    <property type="entry name" value="N-terminal domain of ligase-like"/>
    <property type="match status" value="1"/>
</dbReference>
<evidence type="ECO:0000256" key="1">
    <source>
        <dbReference type="ARBA" id="ARBA00006432"/>
    </source>
</evidence>
<protein>
    <submittedName>
        <fullName evidence="6">AMP-dependent synthetase/ligase</fullName>
    </submittedName>
</protein>
<dbReference type="GO" id="GO:0005524">
    <property type="term" value="F:ATP binding"/>
    <property type="evidence" value="ECO:0007669"/>
    <property type="project" value="UniProtKB-KW"/>
</dbReference>
<dbReference type="GO" id="GO:0005886">
    <property type="term" value="C:plasma membrane"/>
    <property type="evidence" value="ECO:0007669"/>
    <property type="project" value="TreeGrafter"/>
</dbReference>
<dbReference type="InterPro" id="IPR000873">
    <property type="entry name" value="AMP-dep_synth/lig_dom"/>
</dbReference>
<dbReference type="Pfam" id="PF00501">
    <property type="entry name" value="AMP-binding"/>
    <property type="match status" value="1"/>
</dbReference>
<dbReference type="GO" id="GO:0044539">
    <property type="term" value="P:long-chain fatty acid import into cell"/>
    <property type="evidence" value="ECO:0007669"/>
    <property type="project" value="TreeGrafter"/>
</dbReference>
<dbReference type="PANTHER" id="PTHR43107:SF15">
    <property type="entry name" value="FATTY ACID TRANSPORT PROTEIN 3, ISOFORM A"/>
    <property type="match status" value="1"/>
</dbReference>
<dbReference type="EMBL" id="CGIH01000032">
    <property type="protein sequence ID" value="CFX86931.1"/>
    <property type="molecule type" value="Genomic_DNA"/>
</dbReference>
<dbReference type="GO" id="GO:0004467">
    <property type="term" value="F:long-chain fatty acid-CoA ligase activity"/>
    <property type="evidence" value="ECO:0007669"/>
    <property type="project" value="TreeGrafter"/>
</dbReference>
<dbReference type="RefSeq" id="WP_046498533.1">
    <property type="nucleotide sequence ID" value="NZ_CGIH01000032.1"/>
</dbReference>
<dbReference type="Gene3D" id="3.30.300.30">
    <property type="match status" value="1"/>
</dbReference>
<dbReference type="SUPFAM" id="SSF56801">
    <property type="entry name" value="Acetyl-CoA synthetase-like"/>
    <property type="match status" value="1"/>
</dbReference>
<dbReference type="STRING" id="690567.2078"/>
<keyword evidence="3" id="KW-0547">Nucleotide-binding</keyword>
<gene>
    <name evidence="6" type="ORF">2078</name>
</gene>
<feature type="domain" description="AMP-dependent synthetase/ligase" evidence="5">
    <location>
        <begin position="32"/>
        <end position="413"/>
    </location>
</feature>
<reference evidence="6 7" key="1">
    <citation type="submission" date="2015-03" db="EMBL/GenBank/DDBJ databases">
        <authorList>
            <person name="Murphy D."/>
        </authorList>
    </citation>
    <scope>NUCLEOTIDE SEQUENCE [LARGE SCALE GENOMIC DNA]</scope>
    <source>
        <strain evidence="6 7">OL-4</strain>
    </source>
</reference>
<proteinExistence type="inferred from homology"/>
<dbReference type="AlphaFoldDB" id="A0A0E4GBB8"/>
<dbReference type="InterPro" id="IPR042099">
    <property type="entry name" value="ANL_N_sf"/>
</dbReference>
<evidence type="ECO:0000313" key="6">
    <source>
        <dbReference type="EMBL" id="CFX86931.1"/>
    </source>
</evidence>
<accession>A0A0E4GBB8</accession>
<evidence type="ECO:0000259" key="5">
    <source>
        <dbReference type="Pfam" id="PF00501"/>
    </source>
</evidence>